<accession>A0A8E2JY71</accession>
<protein>
    <submittedName>
        <fullName evidence="1">Uncharacterized protein</fullName>
    </submittedName>
</protein>
<dbReference type="Proteomes" id="UP000250140">
    <property type="component" value="Unassembled WGS sequence"/>
</dbReference>
<dbReference type="Pfam" id="PF11595">
    <property type="entry name" value="DUF3245"/>
    <property type="match status" value="1"/>
</dbReference>
<proteinExistence type="predicted"/>
<gene>
    <name evidence="1" type="ORF">AOQ84DRAFT_270621</name>
</gene>
<evidence type="ECO:0000313" key="1">
    <source>
        <dbReference type="EMBL" id="OCL13985.1"/>
    </source>
</evidence>
<dbReference type="EMBL" id="KV748639">
    <property type="protein sequence ID" value="OCL13985.1"/>
    <property type="molecule type" value="Genomic_DNA"/>
</dbReference>
<reference evidence="1 2" key="1">
    <citation type="journal article" date="2016" name="Nat. Commun.">
        <title>Ectomycorrhizal ecology is imprinted in the genome of the dominant symbiotic fungus Cenococcum geophilum.</title>
        <authorList>
            <consortium name="DOE Joint Genome Institute"/>
            <person name="Peter M."/>
            <person name="Kohler A."/>
            <person name="Ohm R.A."/>
            <person name="Kuo A."/>
            <person name="Krutzmann J."/>
            <person name="Morin E."/>
            <person name="Arend M."/>
            <person name="Barry K.W."/>
            <person name="Binder M."/>
            <person name="Choi C."/>
            <person name="Clum A."/>
            <person name="Copeland A."/>
            <person name="Grisel N."/>
            <person name="Haridas S."/>
            <person name="Kipfer T."/>
            <person name="LaButti K."/>
            <person name="Lindquist E."/>
            <person name="Lipzen A."/>
            <person name="Maire R."/>
            <person name="Meier B."/>
            <person name="Mihaltcheva S."/>
            <person name="Molinier V."/>
            <person name="Murat C."/>
            <person name="Poggeler S."/>
            <person name="Quandt C.A."/>
            <person name="Sperisen C."/>
            <person name="Tritt A."/>
            <person name="Tisserant E."/>
            <person name="Crous P.W."/>
            <person name="Henrissat B."/>
            <person name="Nehls U."/>
            <person name="Egli S."/>
            <person name="Spatafora J.W."/>
            <person name="Grigoriev I.V."/>
            <person name="Martin F.M."/>
        </authorList>
    </citation>
    <scope>NUCLEOTIDE SEQUENCE [LARGE SCALE GENOMIC DNA]</scope>
    <source>
        <strain evidence="1 2">CBS 207.34</strain>
    </source>
</reference>
<dbReference type="InterPro" id="IPR021641">
    <property type="entry name" value="DUF3245"/>
</dbReference>
<organism evidence="1 2">
    <name type="scientific">Glonium stellatum</name>
    <dbReference type="NCBI Taxonomy" id="574774"/>
    <lineage>
        <taxon>Eukaryota</taxon>
        <taxon>Fungi</taxon>
        <taxon>Dikarya</taxon>
        <taxon>Ascomycota</taxon>
        <taxon>Pezizomycotina</taxon>
        <taxon>Dothideomycetes</taxon>
        <taxon>Pleosporomycetidae</taxon>
        <taxon>Gloniales</taxon>
        <taxon>Gloniaceae</taxon>
        <taxon>Glonium</taxon>
    </lineage>
</organism>
<keyword evidence="2" id="KW-1185">Reference proteome</keyword>
<dbReference type="AlphaFoldDB" id="A0A8E2JY71"/>
<sequence length="99" mass="10950">MPAQPSEADIIFNRASVALAKSQRLIASWLPPKTHEELANTKSEEELEKEEKDIFTPVPELLGVGAPLPKDVNDGSFKRRELSSNDKLLKQLLGKKAAK</sequence>
<evidence type="ECO:0000313" key="2">
    <source>
        <dbReference type="Proteomes" id="UP000250140"/>
    </source>
</evidence>
<dbReference type="OrthoDB" id="3438340at2759"/>
<name>A0A8E2JY71_9PEZI</name>
<feature type="non-terminal residue" evidence="1">
    <location>
        <position position="1"/>
    </location>
</feature>